<organism evidence="1 2">
    <name type="scientific">Dimorphilus gyrociliatus</name>
    <dbReference type="NCBI Taxonomy" id="2664684"/>
    <lineage>
        <taxon>Eukaryota</taxon>
        <taxon>Metazoa</taxon>
        <taxon>Spiralia</taxon>
        <taxon>Lophotrochozoa</taxon>
        <taxon>Annelida</taxon>
        <taxon>Polychaeta</taxon>
        <taxon>Polychaeta incertae sedis</taxon>
        <taxon>Dinophilidae</taxon>
        <taxon>Dimorphilus</taxon>
    </lineage>
</organism>
<dbReference type="SUPFAM" id="SSF52540">
    <property type="entry name" value="P-loop containing nucleoside triphosphate hydrolases"/>
    <property type="match status" value="1"/>
</dbReference>
<dbReference type="PANTHER" id="PTHR46844">
    <property type="entry name" value="SLR5058 PROTEIN"/>
    <property type="match status" value="1"/>
</dbReference>
<dbReference type="InterPro" id="IPR032675">
    <property type="entry name" value="LRR_dom_sf"/>
</dbReference>
<dbReference type="OrthoDB" id="10071976at2759"/>
<accession>A0A7I8WF92</accession>
<dbReference type="SUPFAM" id="SSF52047">
    <property type="entry name" value="RNI-like"/>
    <property type="match status" value="1"/>
</dbReference>
<evidence type="ECO:0000313" key="2">
    <source>
        <dbReference type="Proteomes" id="UP000549394"/>
    </source>
</evidence>
<comment type="caution">
    <text evidence="1">The sequence shown here is derived from an EMBL/GenBank/DDBJ whole genome shotgun (WGS) entry which is preliminary data.</text>
</comment>
<proteinExistence type="predicted"/>
<dbReference type="Proteomes" id="UP000549394">
    <property type="component" value="Unassembled WGS sequence"/>
</dbReference>
<dbReference type="Gene3D" id="3.80.10.10">
    <property type="entry name" value="Ribonuclease Inhibitor"/>
    <property type="match status" value="1"/>
</dbReference>
<sequence length="672" mass="78636">MINPVISFFKEDILTLKGDRAFFCACLSQCCETRDKALFFENFDTFLQTKISTEYQLTDILYRLGKSRYEQLANKISNIWVMLKLEMRLYKKHKLSTITCGHSTKIERIESIFTPIDIFKSTCQASSFIGEHFQNILSPLTELKSTDGKTKTALRILVHSAVGMGKTVLLQRILHLWATDSNFFNNCIFFTINFDKVESCQDFFDVILDQNFNKSTSITKDLLKYFLTESPIYEDFLPVLFIDQIDIDKLKLKDHLKPFLDILEIEDKIDYPVIAWIGTGEDMRKVGQTFEYIYEIKGFNEAQMVEFFYKHSKNNSKMVQNLMKWLSKERNLYTACSCPLIAYLTAIVYESRQQFSQINGYSIFRCFLKVLVKRYKENFTKVRRQISCASFLNIVLGKELIEGDNIEIGEKMGILIKETGSENLRFLNEKFKEYFAAEYIIFFIRRMRSGKLSTYSKGHFKEKAYELGNIIEKHTNPVKMLNIFKFLQYLDAEVFFIFLSQNLNILEIVETVSDAQRNIIKRKTRQLRQRGEFLSTNVWKIIILFLNIKVTKISLELVNFNLREILQTAKVTLRNYLEEIRIIGGMQGSLTFYIIPEMLFAFKKLKKLCLKHVQLDVEVFGNIVNSTEQSFQLEELSLDDCGIIFTIKNVVIFQFLNKLKTLQLSDCKFLGK</sequence>
<dbReference type="Gene3D" id="3.40.50.300">
    <property type="entry name" value="P-loop containing nucleotide triphosphate hydrolases"/>
    <property type="match status" value="1"/>
</dbReference>
<keyword evidence="2" id="KW-1185">Reference proteome</keyword>
<dbReference type="InterPro" id="IPR027417">
    <property type="entry name" value="P-loop_NTPase"/>
</dbReference>
<name>A0A7I8WF92_9ANNE</name>
<dbReference type="AlphaFoldDB" id="A0A7I8WF92"/>
<dbReference type="EMBL" id="CAJFCJ010000090">
    <property type="protein sequence ID" value="CAD5126821.1"/>
    <property type="molecule type" value="Genomic_DNA"/>
</dbReference>
<evidence type="ECO:0000313" key="1">
    <source>
        <dbReference type="EMBL" id="CAD5126821.1"/>
    </source>
</evidence>
<protein>
    <submittedName>
        <fullName evidence="1">Uncharacterized protein</fullName>
    </submittedName>
</protein>
<reference evidence="1 2" key="1">
    <citation type="submission" date="2020-08" db="EMBL/GenBank/DDBJ databases">
        <authorList>
            <person name="Hejnol A."/>
        </authorList>
    </citation>
    <scope>NUCLEOTIDE SEQUENCE [LARGE SCALE GENOMIC DNA]</scope>
</reference>
<gene>
    <name evidence="1" type="ORF">DGYR_LOCUS14046</name>
</gene>
<dbReference type="PANTHER" id="PTHR46844:SF1">
    <property type="entry name" value="SLR5058 PROTEIN"/>
    <property type="match status" value="1"/>
</dbReference>